<organism>
    <name type="scientific">Branchiostoma floridae</name>
    <name type="common">Florida lancelet</name>
    <name type="synonym">Amphioxus</name>
    <dbReference type="NCBI Taxonomy" id="7739"/>
    <lineage>
        <taxon>Eukaryota</taxon>
        <taxon>Metazoa</taxon>
        <taxon>Chordata</taxon>
        <taxon>Cephalochordata</taxon>
        <taxon>Leptocardii</taxon>
        <taxon>Amphioxiformes</taxon>
        <taxon>Branchiostomatidae</taxon>
        <taxon>Branchiostoma</taxon>
    </lineage>
</organism>
<sequence length="535" mass="59099">MADGTARQPQPGAEGRQPQPEAGMEAQGELQPGQVGEGGRQPVVHGQTGQLVPQPPGQGNQAQQQVALIQQGHLVPQVPVQGYPIPQLTPQFPQQAAPMQLYHPSQQGYGAPTAMIYPYQGYLMAPQPAGHYNVPPVAESPAAIVGAGLVAGVATGLTTLAGFYMGNKQQTEEAIRRAVERERHVQVEEIEEGSLLVRVKFLTLAGYWVMRSLNERIHAGTDRTCLQLLLEDELQRIGWTGPIHVGLEGWWFVEEEGQEEEEAAGTEQEERWEWAGMGDKQSVPASVTTAGDSGLPEDVSSVAAMSISSAGEVEEGPLKWRRARLQKHKDSPTAQREIKAYRSWEEGAEILTNSGYSDMAGVMALVLGFMQDDTHGPGDWLDQHLHHIYCYLGWAIWMANPHPKPTMTSELSKSDIPNTNLSALAKALSTMASSLMYKQDHLNTVYFTAELSKEVSETEAIRQFEHYLRLAPECDLYVPDAHFYLATLYGHQQDRQKVIHHFTRGQQTEANRLPGFVQVSRSIKDPARKAYAQFN</sequence>
<dbReference type="InParanoid" id="C3ZGT1"/>
<gene>
    <name evidence="2" type="ORF">BRAFLDRAFT_71036</name>
</gene>
<proteinExistence type="predicted"/>
<dbReference type="AlphaFoldDB" id="C3ZGT1"/>
<reference evidence="2" key="1">
    <citation type="journal article" date="2008" name="Nature">
        <title>The amphioxus genome and the evolution of the chordate karyotype.</title>
        <authorList>
            <consortium name="US DOE Joint Genome Institute (JGI-PGF)"/>
            <person name="Putnam N.H."/>
            <person name="Butts T."/>
            <person name="Ferrier D.E.K."/>
            <person name="Furlong R.F."/>
            <person name="Hellsten U."/>
            <person name="Kawashima T."/>
            <person name="Robinson-Rechavi M."/>
            <person name="Shoguchi E."/>
            <person name="Terry A."/>
            <person name="Yu J.-K."/>
            <person name="Benito-Gutierrez E.L."/>
            <person name="Dubchak I."/>
            <person name="Garcia-Fernandez J."/>
            <person name="Gibson-Brown J.J."/>
            <person name="Grigoriev I.V."/>
            <person name="Horton A.C."/>
            <person name="de Jong P.J."/>
            <person name="Jurka J."/>
            <person name="Kapitonov V.V."/>
            <person name="Kohara Y."/>
            <person name="Kuroki Y."/>
            <person name="Lindquist E."/>
            <person name="Lucas S."/>
            <person name="Osoegawa K."/>
            <person name="Pennacchio L.A."/>
            <person name="Salamov A.A."/>
            <person name="Satou Y."/>
            <person name="Sauka-Spengler T."/>
            <person name="Schmutz J."/>
            <person name="Shin-I T."/>
            <person name="Toyoda A."/>
            <person name="Bronner-Fraser M."/>
            <person name="Fujiyama A."/>
            <person name="Holland L.Z."/>
            <person name="Holland P.W.H."/>
            <person name="Satoh N."/>
            <person name="Rokhsar D.S."/>
        </authorList>
    </citation>
    <scope>NUCLEOTIDE SEQUENCE [LARGE SCALE GENOMIC DNA]</scope>
    <source>
        <strain evidence="2">S238N-H82</strain>
        <tissue evidence="2">Testes</tissue>
    </source>
</reference>
<feature type="region of interest" description="Disordered" evidence="1">
    <location>
        <begin position="1"/>
        <end position="65"/>
    </location>
</feature>
<dbReference type="EMBL" id="GG666620">
    <property type="protein sequence ID" value="EEN48307.1"/>
    <property type="molecule type" value="Genomic_DNA"/>
</dbReference>
<evidence type="ECO:0000313" key="2">
    <source>
        <dbReference type="EMBL" id="EEN48307.1"/>
    </source>
</evidence>
<protein>
    <submittedName>
        <fullName evidence="2">Uncharacterized protein</fullName>
    </submittedName>
</protein>
<name>C3ZGT1_BRAFL</name>
<evidence type="ECO:0000256" key="1">
    <source>
        <dbReference type="SAM" id="MobiDB-lite"/>
    </source>
</evidence>
<accession>C3ZGT1</accession>
<dbReference type="eggNOG" id="ENOG502SYN2">
    <property type="taxonomic scope" value="Eukaryota"/>
</dbReference>